<name>A0ACA9KQ65_9GLOM</name>
<proteinExistence type="predicted"/>
<reference evidence="1" key="1">
    <citation type="submission" date="2021-06" db="EMBL/GenBank/DDBJ databases">
        <authorList>
            <person name="Kallberg Y."/>
            <person name="Tangrot J."/>
            <person name="Rosling A."/>
        </authorList>
    </citation>
    <scope>NUCLEOTIDE SEQUENCE</scope>
    <source>
        <strain evidence="1">IL203A</strain>
    </source>
</reference>
<accession>A0ACA9KQ65</accession>
<evidence type="ECO:0000313" key="1">
    <source>
        <dbReference type="EMBL" id="CAG8486780.1"/>
    </source>
</evidence>
<dbReference type="EMBL" id="CAJVPU010001708">
    <property type="protein sequence ID" value="CAG8486780.1"/>
    <property type="molecule type" value="Genomic_DNA"/>
</dbReference>
<evidence type="ECO:0000313" key="2">
    <source>
        <dbReference type="Proteomes" id="UP000789702"/>
    </source>
</evidence>
<sequence length="49" mass="5775">ISVNSDNQELDINVDDDENEELNGNFTDFSNWLLNTFDNCEHEFDNYSE</sequence>
<feature type="non-terminal residue" evidence="1">
    <location>
        <position position="1"/>
    </location>
</feature>
<keyword evidence="2" id="KW-1185">Reference proteome</keyword>
<organism evidence="1 2">
    <name type="scientific">Dentiscutata heterogama</name>
    <dbReference type="NCBI Taxonomy" id="1316150"/>
    <lineage>
        <taxon>Eukaryota</taxon>
        <taxon>Fungi</taxon>
        <taxon>Fungi incertae sedis</taxon>
        <taxon>Mucoromycota</taxon>
        <taxon>Glomeromycotina</taxon>
        <taxon>Glomeromycetes</taxon>
        <taxon>Diversisporales</taxon>
        <taxon>Gigasporaceae</taxon>
        <taxon>Dentiscutata</taxon>
    </lineage>
</organism>
<dbReference type="Proteomes" id="UP000789702">
    <property type="component" value="Unassembled WGS sequence"/>
</dbReference>
<comment type="caution">
    <text evidence="1">The sequence shown here is derived from an EMBL/GenBank/DDBJ whole genome shotgun (WGS) entry which is preliminary data.</text>
</comment>
<protein>
    <submittedName>
        <fullName evidence="1">9313_t:CDS:1</fullName>
    </submittedName>
</protein>
<gene>
    <name evidence="1" type="ORF">DHETER_LOCUS2379</name>
</gene>